<gene>
    <name evidence="5" type="ORF">MAAFP003_1021</name>
</gene>
<dbReference type="Gene3D" id="3.40.50.300">
    <property type="entry name" value="P-loop containing nucleotide triphosphate hydrolases"/>
    <property type="match status" value="1"/>
</dbReference>
<reference evidence="5" key="1">
    <citation type="submission" date="2018-01" db="EMBL/GenBank/DDBJ databases">
        <authorList>
            <consortium name="Urmite Genomes"/>
        </authorList>
    </citation>
    <scope>NUCLEOTIDE SEQUENCE [LARGE SCALE GENOMIC DNA]</scope>
    <source>
        <strain evidence="5">AFP003</strain>
    </source>
</reference>
<dbReference type="GO" id="GO:0016887">
    <property type="term" value="F:ATP hydrolysis activity"/>
    <property type="evidence" value="ECO:0007669"/>
    <property type="project" value="InterPro"/>
</dbReference>
<evidence type="ECO:0000256" key="1">
    <source>
        <dbReference type="ARBA" id="ARBA00022448"/>
    </source>
</evidence>
<dbReference type="PROSITE" id="PS50893">
    <property type="entry name" value="ABC_TRANSPORTER_2"/>
    <property type="match status" value="1"/>
</dbReference>
<feature type="non-terminal residue" evidence="5">
    <location>
        <position position="1"/>
    </location>
</feature>
<dbReference type="Pfam" id="PF00005">
    <property type="entry name" value="ABC_tran"/>
    <property type="match status" value="1"/>
</dbReference>
<evidence type="ECO:0000313" key="5">
    <source>
        <dbReference type="EMBL" id="SOX52355.1"/>
    </source>
</evidence>
<dbReference type="PANTHER" id="PTHR42734:SF7">
    <property type="entry name" value="ATP-BINDING COMPONENT OF ABC TRANSPORTER-RELATED"/>
    <property type="match status" value="1"/>
</dbReference>
<dbReference type="InterPro" id="IPR050153">
    <property type="entry name" value="Metal_Ion_Import_ABC"/>
</dbReference>
<dbReference type="EMBL" id="FXEG02000002">
    <property type="protein sequence ID" value="SOX52355.1"/>
    <property type="molecule type" value="Genomic_DNA"/>
</dbReference>
<evidence type="ECO:0000256" key="3">
    <source>
        <dbReference type="ARBA" id="ARBA00022840"/>
    </source>
</evidence>
<dbReference type="SMART" id="SM00382">
    <property type="entry name" value="AAA"/>
    <property type="match status" value="1"/>
</dbReference>
<keyword evidence="2" id="KW-0547">Nucleotide-binding</keyword>
<feature type="domain" description="ABC transporter" evidence="4">
    <location>
        <begin position="27"/>
        <end position="242"/>
    </location>
</feature>
<keyword evidence="3 5" id="KW-0067">ATP-binding</keyword>
<dbReference type="SUPFAM" id="SSF52540">
    <property type="entry name" value="P-loop containing nucleoside triphosphate hydrolases"/>
    <property type="match status" value="1"/>
</dbReference>
<evidence type="ECO:0000256" key="2">
    <source>
        <dbReference type="ARBA" id="ARBA00022741"/>
    </source>
</evidence>
<proteinExistence type="predicted"/>
<dbReference type="PANTHER" id="PTHR42734">
    <property type="entry name" value="METAL TRANSPORT SYSTEM ATP-BINDING PROTEIN TM_0124-RELATED"/>
    <property type="match status" value="1"/>
</dbReference>
<accession>A0A2K4Y6D6</accession>
<dbReference type="InterPro" id="IPR027417">
    <property type="entry name" value="P-loop_NTPase"/>
</dbReference>
<dbReference type="GO" id="GO:0005524">
    <property type="term" value="F:ATP binding"/>
    <property type="evidence" value="ECO:0007669"/>
    <property type="project" value="UniProtKB-KW"/>
</dbReference>
<keyword evidence="1" id="KW-0813">Transport</keyword>
<comment type="caution">
    <text evidence="5">The sequence shown here is derived from an EMBL/GenBank/DDBJ whole genome shotgun (WGS) entry which is preliminary data.</text>
</comment>
<dbReference type="InterPro" id="IPR003593">
    <property type="entry name" value="AAA+_ATPase"/>
</dbReference>
<dbReference type="Proteomes" id="UP000236318">
    <property type="component" value="Unassembled WGS sequence"/>
</dbReference>
<evidence type="ECO:0000259" key="4">
    <source>
        <dbReference type="PROSITE" id="PS50893"/>
    </source>
</evidence>
<keyword evidence="6" id="KW-1185">Reference proteome</keyword>
<dbReference type="AlphaFoldDB" id="A0A2K4Y6D6"/>
<sequence>VLHRHISAASPENGDGATYMDDDVPVLKVSDLKVTLAGETVLANLSFVVRRGEILTILGPNGAGKTVLLRALLGVIPYGGSIMWRKGTRIGSVPQRLPYIKSIPLSVADFFALKKDAEPDVDQMLRTVGLSGELANKRIGDLSSGQFQRVLIAWALAGDPQVLLFDEPTTGVDMSGEETVYALLARLHEQRNLTMLIVTHDLAVVHRLSSDVLCLNKQPICQGSPTSILTPENLQRLYGAEVKFYEHKHE</sequence>
<dbReference type="InterPro" id="IPR003439">
    <property type="entry name" value="ABC_transporter-like_ATP-bd"/>
</dbReference>
<evidence type="ECO:0000313" key="6">
    <source>
        <dbReference type="Proteomes" id="UP000236318"/>
    </source>
</evidence>
<organism evidence="5 6">
    <name type="scientific">Mycobacterium ahvazicum</name>
    <dbReference type="NCBI Taxonomy" id="1964395"/>
    <lineage>
        <taxon>Bacteria</taxon>
        <taxon>Bacillati</taxon>
        <taxon>Actinomycetota</taxon>
        <taxon>Actinomycetes</taxon>
        <taxon>Mycobacteriales</taxon>
        <taxon>Mycobacteriaceae</taxon>
        <taxon>Mycobacterium</taxon>
        <taxon>Mycobacterium simiae complex</taxon>
    </lineage>
</organism>
<protein>
    <submittedName>
        <fullName evidence="5">Metal ABC transporter ATP-binding protein</fullName>
    </submittedName>
</protein>
<name>A0A2K4Y6D6_9MYCO</name>